<protein>
    <submittedName>
        <fullName evidence="1">Uncharacterized protein</fullName>
    </submittedName>
</protein>
<evidence type="ECO:0000313" key="1">
    <source>
        <dbReference type="EMBL" id="KAJ9547663.1"/>
    </source>
</evidence>
<accession>A0AA38SS89</accession>
<proteinExistence type="predicted"/>
<organism evidence="1 2">
    <name type="scientific">Centaurea solstitialis</name>
    <name type="common">yellow star-thistle</name>
    <dbReference type="NCBI Taxonomy" id="347529"/>
    <lineage>
        <taxon>Eukaryota</taxon>
        <taxon>Viridiplantae</taxon>
        <taxon>Streptophyta</taxon>
        <taxon>Embryophyta</taxon>
        <taxon>Tracheophyta</taxon>
        <taxon>Spermatophyta</taxon>
        <taxon>Magnoliopsida</taxon>
        <taxon>eudicotyledons</taxon>
        <taxon>Gunneridae</taxon>
        <taxon>Pentapetalae</taxon>
        <taxon>asterids</taxon>
        <taxon>campanulids</taxon>
        <taxon>Asterales</taxon>
        <taxon>Asteraceae</taxon>
        <taxon>Carduoideae</taxon>
        <taxon>Cardueae</taxon>
        <taxon>Centaureinae</taxon>
        <taxon>Centaurea</taxon>
    </lineage>
</organism>
<keyword evidence="2" id="KW-1185">Reference proteome</keyword>
<dbReference type="AlphaFoldDB" id="A0AA38SS89"/>
<gene>
    <name evidence="1" type="ORF">OSB04_020206</name>
</gene>
<evidence type="ECO:0000313" key="2">
    <source>
        <dbReference type="Proteomes" id="UP001172457"/>
    </source>
</evidence>
<sequence length="200" mass="23456">MVYRTIWDRRRNMWSTYEMYRRLYARNGSVGIKKKTTTIETLRRGLSEALVLTSPEKVEDMTFYCDTSYHGSYVIVDGRQLSDVNDLFCVHMDSLVPVRVKGIVSFSLKEWQDQFRSWNGGQLYVQICLRHEILVIRRKRCGGGRVLGCDLDWATPKHNRKGVGVTDRALCLQNEQYRTTVVNTGLHGFWFMKAYERNLR</sequence>
<dbReference type="EMBL" id="JARYMX010000005">
    <property type="protein sequence ID" value="KAJ9547663.1"/>
    <property type="molecule type" value="Genomic_DNA"/>
</dbReference>
<comment type="caution">
    <text evidence="1">The sequence shown here is derived from an EMBL/GenBank/DDBJ whole genome shotgun (WGS) entry which is preliminary data.</text>
</comment>
<name>A0AA38SS89_9ASTR</name>
<reference evidence="1" key="1">
    <citation type="submission" date="2023-03" db="EMBL/GenBank/DDBJ databases">
        <title>Chromosome-scale reference genome and RAD-based genetic map of yellow starthistle (Centaurea solstitialis) reveal putative structural variation and QTLs associated with invader traits.</title>
        <authorList>
            <person name="Reatini B."/>
            <person name="Cang F.A."/>
            <person name="Jiang Q."/>
            <person name="Mckibben M.T.W."/>
            <person name="Barker M.S."/>
            <person name="Rieseberg L.H."/>
            <person name="Dlugosch K.M."/>
        </authorList>
    </citation>
    <scope>NUCLEOTIDE SEQUENCE</scope>
    <source>
        <strain evidence="1">CAN-66</strain>
        <tissue evidence="1">Leaf</tissue>
    </source>
</reference>
<dbReference type="Proteomes" id="UP001172457">
    <property type="component" value="Chromosome 5"/>
</dbReference>